<feature type="transmembrane region" description="Helical" evidence="5">
    <location>
        <begin position="104"/>
        <end position="133"/>
    </location>
</feature>
<comment type="caution">
    <text evidence="7">The sequence shown here is derived from an EMBL/GenBank/DDBJ whole genome shotgun (WGS) entry which is preliminary data.</text>
</comment>
<feature type="transmembrane region" description="Helical" evidence="5">
    <location>
        <begin position="60"/>
        <end position="84"/>
    </location>
</feature>
<evidence type="ECO:0000256" key="2">
    <source>
        <dbReference type="ARBA" id="ARBA00022692"/>
    </source>
</evidence>
<evidence type="ECO:0000313" key="8">
    <source>
        <dbReference type="Proteomes" id="UP000545386"/>
    </source>
</evidence>
<feature type="domain" description="TM2" evidence="6">
    <location>
        <begin position="6"/>
        <end position="46"/>
    </location>
</feature>
<proteinExistence type="predicted"/>
<keyword evidence="8" id="KW-1185">Reference proteome</keyword>
<dbReference type="AlphaFoldDB" id="A0A842HN80"/>
<evidence type="ECO:0000256" key="1">
    <source>
        <dbReference type="ARBA" id="ARBA00004141"/>
    </source>
</evidence>
<evidence type="ECO:0000259" key="6">
    <source>
        <dbReference type="Pfam" id="PF05154"/>
    </source>
</evidence>
<evidence type="ECO:0000313" key="7">
    <source>
        <dbReference type="EMBL" id="MBC2769767.1"/>
    </source>
</evidence>
<dbReference type="Pfam" id="PF05154">
    <property type="entry name" value="TM2"/>
    <property type="match status" value="1"/>
</dbReference>
<gene>
    <name evidence="7" type="ORF">GTU67_07550</name>
</gene>
<sequence>MQMKQHRSKVIVSLLAAVLGVFGAHWWYLRRPYAWLFTLVTLGLLAYAQTFPSWWDNPAFLLLFIPMAAGCIEALVFCLKPDAWFDARYNPGASIQTQTGWGPVLVAILTVFLGGTVVVFGIAATVVHVYTALGWLDGYQL</sequence>
<evidence type="ECO:0000256" key="5">
    <source>
        <dbReference type="SAM" id="Phobius"/>
    </source>
</evidence>
<keyword evidence="2 5" id="KW-0812">Transmembrane</keyword>
<name>A0A842HN80_9BURK</name>
<keyword evidence="4 5" id="KW-0472">Membrane</keyword>
<reference evidence="7 8" key="1">
    <citation type="submission" date="2020-08" db="EMBL/GenBank/DDBJ databases">
        <title>Paraeoetvoesia sp. YC-7-48 draft genome sequence.</title>
        <authorList>
            <person name="Yao L."/>
        </authorList>
    </citation>
    <scope>NUCLEOTIDE SEQUENCE [LARGE SCALE GENOMIC DNA]</scope>
    <source>
        <strain evidence="8">YC-7-48</strain>
    </source>
</reference>
<dbReference type="InterPro" id="IPR007829">
    <property type="entry name" value="TM2"/>
</dbReference>
<evidence type="ECO:0000256" key="3">
    <source>
        <dbReference type="ARBA" id="ARBA00022989"/>
    </source>
</evidence>
<organism evidence="7 8">
    <name type="scientific">Pusillimonas minor</name>
    <dbReference type="NCBI Taxonomy" id="2697024"/>
    <lineage>
        <taxon>Bacteria</taxon>
        <taxon>Pseudomonadati</taxon>
        <taxon>Pseudomonadota</taxon>
        <taxon>Betaproteobacteria</taxon>
        <taxon>Burkholderiales</taxon>
        <taxon>Alcaligenaceae</taxon>
        <taxon>Pusillimonas</taxon>
    </lineage>
</organism>
<dbReference type="GO" id="GO:0016020">
    <property type="term" value="C:membrane"/>
    <property type="evidence" value="ECO:0007669"/>
    <property type="project" value="UniProtKB-SubCell"/>
</dbReference>
<evidence type="ECO:0000256" key="4">
    <source>
        <dbReference type="ARBA" id="ARBA00023136"/>
    </source>
</evidence>
<accession>A0A842HN80</accession>
<comment type="subcellular location">
    <subcellularLocation>
        <location evidence="1">Membrane</location>
        <topology evidence="1">Multi-pass membrane protein</topology>
    </subcellularLocation>
</comment>
<protein>
    <submittedName>
        <fullName evidence="7">TM2 domain-containing protein</fullName>
    </submittedName>
</protein>
<feature type="transmembrane region" description="Helical" evidence="5">
    <location>
        <begin position="33"/>
        <end position="48"/>
    </location>
</feature>
<dbReference type="EMBL" id="JACJUU010000004">
    <property type="protein sequence ID" value="MBC2769767.1"/>
    <property type="molecule type" value="Genomic_DNA"/>
</dbReference>
<dbReference type="Proteomes" id="UP000545386">
    <property type="component" value="Unassembled WGS sequence"/>
</dbReference>
<keyword evidence="3 5" id="KW-1133">Transmembrane helix</keyword>